<gene>
    <name evidence="1" type="ORF">RF11_01346</name>
</gene>
<evidence type="ECO:0000313" key="1">
    <source>
        <dbReference type="EMBL" id="KII71803.1"/>
    </source>
</evidence>
<organism evidence="1 2">
    <name type="scientific">Thelohanellus kitauei</name>
    <name type="common">Myxosporean</name>
    <dbReference type="NCBI Taxonomy" id="669202"/>
    <lineage>
        <taxon>Eukaryota</taxon>
        <taxon>Metazoa</taxon>
        <taxon>Cnidaria</taxon>
        <taxon>Myxozoa</taxon>
        <taxon>Myxosporea</taxon>
        <taxon>Bivalvulida</taxon>
        <taxon>Platysporina</taxon>
        <taxon>Myxobolidae</taxon>
        <taxon>Thelohanellus</taxon>
    </lineage>
</organism>
<dbReference type="Proteomes" id="UP000031668">
    <property type="component" value="Unassembled WGS sequence"/>
</dbReference>
<comment type="caution">
    <text evidence="1">The sequence shown here is derived from an EMBL/GenBank/DDBJ whole genome shotgun (WGS) entry which is preliminary data.</text>
</comment>
<dbReference type="AlphaFoldDB" id="A0A0C2JQX8"/>
<evidence type="ECO:0000313" key="2">
    <source>
        <dbReference type="Proteomes" id="UP000031668"/>
    </source>
</evidence>
<sequence length="165" mass="19182">MSLSMGEDNLRRKSAVINNCKEILSSHNLFQEADWQIDIKTLDKIWSLENDKVKVLSKDLAYFCTQLNEYLNNDEDVYIQKSAKNVASTIMYACMAADDRYAVRDFQRKPLNGMPPLLKGYNRSKLDNLIEFYDTPRMWSVMEAVLLTMEALQPKREDSNQKGNR</sequence>
<dbReference type="EMBL" id="JWZT01001610">
    <property type="protein sequence ID" value="KII71803.1"/>
    <property type="molecule type" value="Genomic_DNA"/>
</dbReference>
<keyword evidence="2" id="KW-1185">Reference proteome</keyword>
<protein>
    <submittedName>
        <fullName evidence="1">Uncharacterized protein</fullName>
    </submittedName>
</protein>
<reference evidence="1 2" key="1">
    <citation type="journal article" date="2014" name="Genome Biol. Evol.">
        <title>The genome of the myxosporean Thelohanellus kitauei shows adaptations to nutrient acquisition within its fish host.</title>
        <authorList>
            <person name="Yang Y."/>
            <person name="Xiong J."/>
            <person name="Zhou Z."/>
            <person name="Huo F."/>
            <person name="Miao W."/>
            <person name="Ran C."/>
            <person name="Liu Y."/>
            <person name="Zhang J."/>
            <person name="Feng J."/>
            <person name="Wang M."/>
            <person name="Wang M."/>
            <person name="Wang L."/>
            <person name="Yao B."/>
        </authorList>
    </citation>
    <scope>NUCLEOTIDE SEQUENCE [LARGE SCALE GENOMIC DNA]</scope>
    <source>
        <strain evidence="1">Wuqing</strain>
    </source>
</reference>
<proteinExistence type="predicted"/>
<name>A0A0C2JQX8_THEKT</name>
<accession>A0A0C2JQX8</accession>